<dbReference type="AlphaFoldDB" id="A0A0K2GD14"/>
<dbReference type="Proteomes" id="UP000069205">
    <property type="component" value="Chromosome"/>
</dbReference>
<dbReference type="InterPro" id="IPR002201">
    <property type="entry name" value="Glyco_trans_9"/>
</dbReference>
<proteinExistence type="predicted"/>
<dbReference type="GO" id="GO:0008713">
    <property type="term" value="F:ADP-heptose-lipopolysaccharide heptosyltransferase activity"/>
    <property type="evidence" value="ECO:0007669"/>
    <property type="project" value="TreeGrafter"/>
</dbReference>
<accession>A0A0K2GD14</accession>
<dbReference type="STRING" id="42253.NITMOv2_2344"/>
<dbReference type="GO" id="GO:0009244">
    <property type="term" value="P:lipopolysaccharide core region biosynthetic process"/>
    <property type="evidence" value="ECO:0007669"/>
    <property type="project" value="TreeGrafter"/>
</dbReference>
<evidence type="ECO:0000313" key="4">
    <source>
        <dbReference type="Proteomes" id="UP000069205"/>
    </source>
</evidence>
<keyword evidence="1" id="KW-0328">Glycosyltransferase</keyword>
<evidence type="ECO:0000256" key="2">
    <source>
        <dbReference type="ARBA" id="ARBA00022679"/>
    </source>
</evidence>
<dbReference type="GO" id="GO:0005829">
    <property type="term" value="C:cytosol"/>
    <property type="evidence" value="ECO:0007669"/>
    <property type="project" value="TreeGrafter"/>
</dbReference>
<dbReference type="SUPFAM" id="SSF53756">
    <property type="entry name" value="UDP-Glycosyltransferase/glycogen phosphorylase"/>
    <property type="match status" value="1"/>
</dbReference>
<dbReference type="CDD" id="cd03789">
    <property type="entry name" value="GT9_LPS_heptosyltransferase"/>
    <property type="match status" value="1"/>
</dbReference>
<organism evidence="3 4">
    <name type="scientific">Nitrospira moscoviensis</name>
    <dbReference type="NCBI Taxonomy" id="42253"/>
    <lineage>
        <taxon>Bacteria</taxon>
        <taxon>Pseudomonadati</taxon>
        <taxon>Nitrospirota</taxon>
        <taxon>Nitrospiria</taxon>
        <taxon>Nitrospirales</taxon>
        <taxon>Nitrospiraceae</taxon>
        <taxon>Nitrospira</taxon>
    </lineage>
</organism>
<gene>
    <name evidence="3" type="ORF">NITMOv2_2344</name>
</gene>
<evidence type="ECO:0000313" key="3">
    <source>
        <dbReference type="EMBL" id="ALA58759.1"/>
    </source>
</evidence>
<sequence>MTEGWSAAREVLCVRLDQLGDVLMTGPAMRALKESAAARRITLLTSPSGAEAGRLLPEVDEVLVYEAPWMKASLPRERSAKETALIRSLRARRFDAAAIFTVYSQSPLPASLLCYLAEIPLRLAHCRENPYHLLTHWVKETEPELGVRHEVQRQLDLAASVGAETAERRLSVSVPEECVHSIDGLLSDLTIGDGPWVVVHPGATAESRRYPAEGFAALCRSLARESGWRIVLTGTEPERELIGWIQSSIGAPCHSLAGELSLGEFAALLSRAPLLISNNTGAVHLAAAVGTPVVDLYALTNPQHHPWMVPQRVLFHDVPCKFCHKSLCPEGHHHCLRLVTPEQVVRAARELMGETAGTAATKELPLVYPGH</sequence>
<dbReference type="Gene3D" id="3.40.50.2000">
    <property type="entry name" value="Glycogen Phosphorylase B"/>
    <property type="match status" value="2"/>
</dbReference>
<dbReference type="RefSeq" id="WP_053379875.1">
    <property type="nucleotide sequence ID" value="NZ_CP011801.1"/>
</dbReference>
<dbReference type="OrthoDB" id="9797795at2"/>
<protein>
    <submittedName>
        <fullName evidence="3">Lipopolysaccharide heptosyltransferase</fullName>
    </submittedName>
</protein>
<dbReference type="Pfam" id="PF01075">
    <property type="entry name" value="Glyco_transf_9"/>
    <property type="match status" value="1"/>
</dbReference>
<dbReference type="KEGG" id="nmv:NITMOv2_2344"/>
<dbReference type="PATRIC" id="fig|42253.5.peg.2309"/>
<dbReference type="PANTHER" id="PTHR30160:SF1">
    <property type="entry name" value="LIPOPOLYSACCHARIDE 1,2-N-ACETYLGLUCOSAMINETRANSFERASE-RELATED"/>
    <property type="match status" value="1"/>
</dbReference>
<keyword evidence="4" id="KW-1185">Reference proteome</keyword>
<dbReference type="PANTHER" id="PTHR30160">
    <property type="entry name" value="TETRAACYLDISACCHARIDE 4'-KINASE-RELATED"/>
    <property type="match status" value="1"/>
</dbReference>
<name>A0A0K2GD14_NITMO</name>
<dbReference type="InterPro" id="IPR051199">
    <property type="entry name" value="LPS_LOS_Heptosyltrfase"/>
</dbReference>
<reference evidence="3 4" key="1">
    <citation type="journal article" date="2015" name="Proc. Natl. Acad. Sci. U.S.A.">
        <title>Expanded metabolic versatility of ubiquitous nitrite-oxidizing bacteria from the genus Nitrospira.</title>
        <authorList>
            <person name="Koch H."/>
            <person name="Lucker S."/>
            <person name="Albertsen M."/>
            <person name="Kitzinger K."/>
            <person name="Herbold C."/>
            <person name="Spieck E."/>
            <person name="Nielsen P.H."/>
            <person name="Wagner M."/>
            <person name="Daims H."/>
        </authorList>
    </citation>
    <scope>NUCLEOTIDE SEQUENCE [LARGE SCALE GENOMIC DNA]</scope>
    <source>
        <strain evidence="3 4">NSP M-1</strain>
    </source>
</reference>
<keyword evidence="2 3" id="KW-0808">Transferase</keyword>
<evidence type="ECO:0000256" key="1">
    <source>
        <dbReference type="ARBA" id="ARBA00022676"/>
    </source>
</evidence>
<dbReference type="EMBL" id="CP011801">
    <property type="protein sequence ID" value="ALA58759.1"/>
    <property type="molecule type" value="Genomic_DNA"/>
</dbReference>